<organism evidence="2 3">
    <name type="scientific">Acidiferrimicrobium australe</name>
    <dbReference type="NCBI Taxonomy" id="2664430"/>
    <lineage>
        <taxon>Bacteria</taxon>
        <taxon>Bacillati</taxon>
        <taxon>Actinomycetota</taxon>
        <taxon>Acidimicrobiia</taxon>
        <taxon>Acidimicrobiales</taxon>
        <taxon>Acidimicrobiaceae</taxon>
        <taxon>Acidiferrimicrobium</taxon>
    </lineage>
</organism>
<reference evidence="2 3" key="1">
    <citation type="submission" date="2019-11" db="EMBL/GenBank/DDBJ databases">
        <title>Acidiferrimicrobium australis gen. nov., sp. nov., an acidophilic and obligately heterotrophic, member of the Actinobacteria that catalyses dissimilatory oxido- reduction of iron isolated from metal-rich acidic water in Chile.</title>
        <authorList>
            <person name="Gonzalez D."/>
            <person name="Huber K."/>
            <person name="Hedrich S."/>
            <person name="Rojas-Villalobos C."/>
            <person name="Quatrini R."/>
            <person name="Dinamarca M.A."/>
            <person name="Schwarz A."/>
            <person name="Canales C."/>
            <person name="Nancucheo I."/>
        </authorList>
    </citation>
    <scope>NUCLEOTIDE SEQUENCE [LARGE SCALE GENOMIC DNA]</scope>
    <source>
        <strain evidence="2 3">USS-CCA1</strain>
    </source>
</reference>
<dbReference type="GO" id="GO:0016787">
    <property type="term" value="F:hydrolase activity"/>
    <property type="evidence" value="ECO:0007669"/>
    <property type="project" value="UniProtKB-KW"/>
</dbReference>
<evidence type="ECO:0000313" key="3">
    <source>
        <dbReference type="Proteomes" id="UP000437736"/>
    </source>
</evidence>
<sequence>MPDTSTPLPGGGWMALPGRGRAWAWDSGPAPHPGGATVVLLHGWTSTAALNWHRCFRPLARRHRVVAMDHRGHGRGIRSPKPFTLEDCADDVAALVDLLGTGPVVVAGYSMGGPIAQLLWRRHPEVVRGLVLCATSTRFGDVRLPGRATQAVGVGLSLALAAVPTPVLEQVRRRLGLAPDTTGMAAWAVAESGYGDPISYVQAGAAVAAFDARRW</sequence>
<dbReference type="PANTHER" id="PTHR43798">
    <property type="entry name" value="MONOACYLGLYCEROL LIPASE"/>
    <property type="match status" value="1"/>
</dbReference>
<protein>
    <submittedName>
        <fullName evidence="2">Alpha/beta fold hydrolase</fullName>
    </submittedName>
</protein>
<dbReference type="InterPro" id="IPR029058">
    <property type="entry name" value="AB_hydrolase_fold"/>
</dbReference>
<keyword evidence="2" id="KW-0378">Hydrolase</keyword>
<dbReference type="Proteomes" id="UP000437736">
    <property type="component" value="Unassembled WGS sequence"/>
</dbReference>
<evidence type="ECO:0000259" key="1">
    <source>
        <dbReference type="Pfam" id="PF00561"/>
    </source>
</evidence>
<dbReference type="SUPFAM" id="SSF53474">
    <property type="entry name" value="alpha/beta-Hydrolases"/>
    <property type="match status" value="1"/>
</dbReference>
<comment type="caution">
    <text evidence="2">The sequence shown here is derived from an EMBL/GenBank/DDBJ whole genome shotgun (WGS) entry which is preliminary data.</text>
</comment>
<proteinExistence type="predicted"/>
<feature type="non-terminal residue" evidence="2">
    <location>
        <position position="215"/>
    </location>
</feature>
<dbReference type="PANTHER" id="PTHR43798:SF33">
    <property type="entry name" value="HYDROLASE, PUTATIVE (AFU_ORTHOLOGUE AFUA_2G14860)-RELATED"/>
    <property type="match status" value="1"/>
</dbReference>
<name>A0ABW9QW69_9ACTN</name>
<dbReference type="Gene3D" id="3.40.50.1820">
    <property type="entry name" value="alpha/beta hydrolase"/>
    <property type="match status" value="1"/>
</dbReference>
<dbReference type="InterPro" id="IPR000073">
    <property type="entry name" value="AB_hydrolase_1"/>
</dbReference>
<keyword evidence="3" id="KW-1185">Reference proteome</keyword>
<dbReference type="EMBL" id="WJHE01000777">
    <property type="protein sequence ID" value="MST33933.1"/>
    <property type="molecule type" value="Genomic_DNA"/>
</dbReference>
<accession>A0ABW9QW69</accession>
<dbReference type="Pfam" id="PF00561">
    <property type="entry name" value="Abhydrolase_1"/>
    <property type="match status" value="1"/>
</dbReference>
<evidence type="ECO:0000313" key="2">
    <source>
        <dbReference type="EMBL" id="MST33933.1"/>
    </source>
</evidence>
<feature type="domain" description="AB hydrolase-1" evidence="1">
    <location>
        <begin position="37"/>
        <end position="135"/>
    </location>
</feature>
<dbReference type="InterPro" id="IPR050266">
    <property type="entry name" value="AB_hydrolase_sf"/>
</dbReference>
<gene>
    <name evidence="2" type="ORF">GHK86_14545</name>
</gene>